<dbReference type="SUPFAM" id="SSF52540">
    <property type="entry name" value="P-loop containing nucleoside triphosphate hydrolases"/>
    <property type="match status" value="2"/>
</dbReference>
<evidence type="ECO:0000259" key="16">
    <source>
        <dbReference type="PROSITE" id="PS51194"/>
    </source>
</evidence>
<dbReference type="GO" id="GO:0008270">
    <property type="term" value="F:zinc ion binding"/>
    <property type="evidence" value="ECO:0007669"/>
    <property type="project" value="UniProtKB-KW"/>
</dbReference>
<dbReference type="InterPro" id="IPR014001">
    <property type="entry name" value="Helicase_ATP-bd"/>
</dbReference>
<dbReference type="Pfam" id="PF00271">
    <property type="entry name" value="Helicase_C"/>
    <property type="match status" value="1"/>
</dbReference>
<dbReference type="SMART" id="SM00184">
    <property type="entry name" value="RING"/>
    <property type="match status" value="1"/>
</dbReference>
<keyword evidence="6" id="KW-0378">Hydrolase</keyword>
<dbReference type="SUPFAM" id="SSF57850">
    <property type="entry name" value="RING/U-box"/>
    <property type="match status" value="1"/>
</dbReference>
<feature type="compositionally biased region" description="Low complexity" evidence="13">
    <location>
        <begin position="34"/>
        <end position="59"/>
    </location>
</feature>
<feature type="domain" description="RING-type" evidence="14">
    <location>
        <begin position="694"/>
        <end position="732"/>
    </location>
</feature>
<keyword evidence="9" id="KW-0067">ATP-binding</keyword>
<comment type="similarity">
    <text evidence="2">Belongs to the SNF2/RAD54 helicase family.</text>
</comment>
<reference evidence="17" key="1">
    <citation type="journal article" date="2020" name="Stud. Mycol.">
        <title>101 Dothideomycetes genomes: a test case for predicting lifestyles and emergence of pathogens.</title>
        <authorList>
            <person name="Haridas S."/>
            <person name="Albert R."/>
            <person name="Binder M."/>
            <person name="Bloem J."/>
            <person name="Labutti K."/>
            <person name="Salamov A."/>
            <person name="Andreopoulos B."/>
            <person name="Baker S."/>
            <person name="Barry K."/>
            <person name="Bills G."/>
            <person name="Bluhm B."/>
            <person name="Cannon C."/>
            <person name="Castanera R."/>
            <person name="Culley D."/>
            <person name="Daum C."/>
            <person name="Ezra D."/>
            <person name="Gonzalez J."/>
            <person name="Henrissat B."/>
            <person name="Kuo A."/>
            <person name="Liang C."/>
            <person name="Lipzen A."/>
            <person name="Lutzoni F."/>
            <person name="Magnuson J."/>
            <person name="Mondo S."/>
            <person name="Nolan M."/>
            <person name="Ohm R."/>
            <person name="Pangilinan J."/>
            <person name="Park H.-J."/>
            <person name="Ramirez L."/>
            <person name="Alfaro M."/>
            <person name="Sun H."/>
            <person name="Tritt A."/>
            <person name="Yoshinaga Y."/>
            <person name="Zwiers L.-H."/>
            <person name="Turgeon B."/>
            <person name="Goodwin S."/>
            <person name="Spatafora J."/>
            <person name="Crous P."/>
            <person name="Grigoriev I."/>
        </authorList>
    </citation>
    <scope>NUCLEOTIDE SEQUENCE</scope>
    <source>
        <strain evidence="17">ATCC 36951</strain>
    </source>
</reference>
<dbReference type="InterPro" id="IPR000330">
    <property type="entry name" value="SNF2_N"/>
</dbReference>
<dbReference type="GeneID" id="54568483"/>
<dbReference type="Gene3D" id="3.30.70.2330">
    <property type="match status" value="1"/>
</dbReference>
<dbReference type="Pfam" id="PF08797">
    <property type="entry name" value="HIRAN"/>
    <property type="match status" value="1"/>
</dbReference>
<dbReference type="InterPro" id="IPR038718">
    <property type="entry name" value="SNF2-like_sf"/>
</dbReference>
<evidence type="ECO:0000313" key="18">
    <source>
        <dbReference type="Proteomes" id="UP000799537"/>
    </source>
</evidence>
<dbReference type="SMART" id="SM00490">
    <property type="entry name" value="HELICc"/>
    <property type="match status" value="1"/>
</dbReference>
<dbReference type="Gene3D" id="3.30.40.10">
    <property type="entry name" value="Zinc/RING finger domain, C3HC4 (zinc finger)"/>
    <property type="match status" value="1"/>
</dbReference>
<keyword evidence="4" id="KW-0547">Nucleotide-binding</keyword>
<keyword evidence="3" id="KW-0479">Metal-binding</keyword>
<proteinExistence type="inferred from homology"/>
<dbReference type="PROSITE" id="PS51192">
    <property type="entry name" value="HELICASE_ATP_BIND_1"/>
    <property type="match status" value="1"/>
</dbReference>
<dbReference type="InterPro" id="IPR001650">
    <property type="entry name" value="Helicase_C-like"/>
</dbReference>
<keyword evidence="7" id="KW-0347">Helicase</keyword>
<dbReference type="RefSeq" id="XP_033673741.1">
    <property type="nucleotide sequence ID" value="XM_033815211.1"/>
</dbReference>
<dbReference type="GO" id="GO:0003676">
    <property type="term" value="F:nucleic acid binding"/>
    <property type="evidence" value="ECO:0007669"/>
    <property type="project" value="InterPro"/>
</dbReference>
<evidence type="ECO:0008006" key="19">
    <source>
        <dbReference type="Google" id="ProtNLM"/>
    </source>
</evidence>
<feature type="region of interest" description="Disordered" evidence="13">
    <location>
        <begin position="1"/>
        <end position="59"/>
    </location>
</feature>
<dbReference type="SMART" id="SM00910">
    <property type="entry name" value="HIRAN"/>
    <property type="match status" value="1"/>
</dbReference>
<keyword evidence="10" id="KW-0539">Nucleus</keyword>
<dbReference type="InterPro" id="IPR050628">
    <property type="entry name" value="SNF2_RAD54_helicase_TF"/>
</dbReference>
<dbReference type="Proteomes" id="UP000799537">
    <property type="component" value="Unassembled WGS sequence"/>
</dbReference>
<dbReference type="PROSITE" id="PS51194">
    <property type="entry name" value="HELICASE_CTER"/>
    <property type="match status" value="1"/>
</dbReference>
<dbReference type="GO" id="GO:0016818">
    <property type="term" value="F:hydrolase activity, acting on acid anhydrides, in phosphorus-containing anhydrides"/>
    <property type="evidence" value="ECO:0007669"/>
    <property type="project" value="InterPro"/>
</dbReference>
<comment type="subcellular location">
    <subcellularLocation>
        <location evidence="1">Nucleus</location>
    </subcellularLocation>
</comment>
<dbReference type="PROSITE" id="PS50089">
    <property type="entry name" value="ZF_RING_2"/>
    <property type="match status" value="1"/>
</dbReference>
<evidence type="ECO:0000256" key="5">
    <source>
        <dbReference type="ARBA" id="ARBA00022771"/>
    </source>
</evidence>
<dbReference type="Pfam" id="PF00176">
    <property type="entry name" value="SNF2-rel_dom"/>
    <property type="match status" value="1"/>
</dbReference>
<dbReference type="GO" id="GO:0008094">
    <property type="term" value="F:ATP-dependent activity, acting on DNA"/>
    <property type="evidence" value="ECO:0007669"/>
    <property type="project" value="TreeGrafter"/>
</dbReference>
<evidence type="ECO:0000256" key="4">
    <source>
        <dbReference type="ARBA" id="ARBA00022741"/>
    </source>
</evidence>
<evidence type="ECO:0000256" key="2">
    <source>
        <dbReference type="ARBA" id="ARBA00007025"/>
    </source>
</evidence>
<dbReference type="InterPro" id="IPR014905">
    <property type="entry name" value="HIRAN"/>
</dbReference>
<evidence type="ECO:0000256" key="10">
    <source>
        <dbReference type="ARBA" id="ARBA00023242"/>
    </source>
</evidence>
<dbReference type="AlphaFoldDB" id="A0A6A6D3U1"/>
<keyword evidence="12" id="KW-0175">Coiled coil</keyword>
<evidence type="ECO:0000256" key="11">
    <source>
        <dbReference type="PROSITE-ProRule" id="PRU00175"/>
    </source>
</evidence>
<evidence type="ECO:0000256" key="13">
    <source>
        <dbReference type="SAM" id="MobiDB-lite"/>
    </source>
</evidence>
<keyword evidence="18" id="KW-1185">Reference proteome</keyword>
<dbReference type="SMART" id="SM00487">
    <property type="entry name" value="DEXDc"/>
    <property type="match status" value="1"/>
</dbReference>
<organism evidence="17 18">
    <name type="scientific">Zasmidium cellare ATCC 36951</name>
    <dbReference type="NCBI Taxonomy" id="1080233"/>
    <lineage>
        <taxon>Eukaryota</taxon>
        <taxon>Fungi</taxon>
        <taxon>Dikarya</taxon>
        <taxon>Ascomycota</taxon>
        <taxon>Pezizomycotina</taxon>
        <taxon>Dothideomycetes</taxon>
        <taxon>Dothideomycetidae</taxon>
        <taxon>Mycosphaerellales</taxon>
        <taxon>Mycosphaerellaceae</taxon>
        <taxon>Zasmidium</taxon>
    </lineage>
</organism>
<dbReference type="InterPro" id="IPR001841">
    <property type="entry name" value="Znf_RING"/>
</dbReference>
<dbReference type="Gene3D" id="3.40.50.10810">
    <property type="entry name" value="Tandem AAA-ATPase domain"/>
    <property type="match status" value="1"/>
</dbReference>
<dbReference type="Gene3D" id="3.40.50.300">
    <property type="entry name" value="P-loop containing nucleotide triphosphate hydrolases"/>
    <property type="match status" value="1"/>
</dbReference>
<dbReference type="CDD" id="cd18793">
    <property type="entry name" value="SF2_C_SNF"/>
    <property type="match status" value="1"/>
</dbReference>
<evidence type="ECO:0000313" key="17">
    <source>
        <dbReference type="EMBL" id="KAF2172852.1"/>
    </source>
</evidence>
<evidence type="ECO:0000256" key="8">
    <source>
        <dbReference type="ARBA" id="ARBA00022833"/>
    </source>
</evidence>
<dbReference type="InterPro" id="IPR013083">
    <property type="entry name" value="Znf_RING/FYVE/PHD"/>
</dbReference>
<evidence type="ECO:0000256" key="6">
    <source>
        <dbReference type="ARBA" id="ARBA00022801"/>
    </source>
</evidence>
<dbReference type="GO" id="GO:0005634">
    <property type="term" value="C:nucleus"/>
    <property type="evidence" value="ECO:0007669"/>
    <property type="project" value="UniProtKB-SubCell"/>
</dbReference>
<evidence type="ECO:0000259" key="15">
    <source>
        <dbReference type="PROSITE" id="PS51192"/>
    </source>
</evidence>
<evidence type="ECO:0000256" key="1">
    <source>
        <dbReference type="ARBA" id="ARBA00004123"/>
    </source>
</evidence>
<dbReference type="InterPro" id="IPR049730">
    <property type="entry name" value="SNF2/RAD54-like_C"/>
</dbReference>
<keyword evidence="5 11" id="KW-0863">Zinc-finger</keyword>
<dbReference type="InterPro" id="IPR027417">
    <property type="entry name" value="P-loop_NTPase"/>
</dbReference>
<dbReference type="PANTHER" id="PTHR45626:SF11">
    <property type="entry name" value="FAMILY HELICASE, PUTATIVE (AFU_ORTHOLOGUE AFUA_5G06590)-RELATED"/>
    <property type="match status" value="1"/>
</dbReference>
<sequence>MPPREALSERNSNNTMAQSNADVKARKNGKSTNASRAPSASAFPTPPASSARSGYESVYSAPSSSFQASSQQHSLAERNAWLADDVDVNEILESSQDYAERSDQLEHYGDLPTKIVGVRYYNGYANAGQQILILREPGNPYDGNAIRIDNVAGDQIGHIPRKVAAKLAPYIDNRLLHLEGQLAGEIGQFDCPLTVHMYGADPNTAEGQSLQEKMAADKLPTKALKEAERKRKQEEKERLAAARRAAVAAKGKYTNQASSAGDSSTNPMDLSDILEASERINPREISGAAEKLGATEEDLKNMPMAAKPDGIKTQMLPYQLQALQWLLDQESPKPPGSTNEESVQLWTQSNTNGRYTNLATQFVTSERPELASGGLLADDMGLGKTLEMISLLVADAGKGTTLVVAPLSVMSNWSGQIATHVKESHKLEVYTYHGAGRVKMSAEDFEKYDVVVTTYQTLAMDYMPKNSSKQPEKRLRSTGLYSVKWRRVILDEGHNIRNPKAKGTAAVTALMSRSRWVLTGTPIVNSLKDLYSLLRFVGVSGGLQQLDIFNRVLVRPMKNGDVSATWLLKLIMQSFTLRRRKEMAFIDLKLPPLEEFVHRVDFTEKERERYDALEKQAKGALNTFENKGTAATYSHLLEVLLRMRQCCNHWQLCGERVTNLLAQFEKAKTVALTPENMKALQDILQVQIESQEDCPICLESLHQPVITSCGHSFGQECIAKVIETQHKCPMCRAELKDETCLVPPARDGGEDSADEDLDVTQSSSKLEALMHILEATKGNGNKTVIFSQWTRFLDIVQSRLDKDGYKYCRLDGTMSAQKRDGALQQLEGDKDTTVMLASLGVCAVGLNLTAANNVILNDTWWAPAIEDQAVDRVHRLGQQKETRVFRLVMDKSIEEQTILVQKDKRKLMMVAFSEKSNKRDSARTGRLADIRKLLA</sequence>
<feature type="compositionally biased region" description="Polar residues" evidence="13">
    <location>
        <begin position="9"/>
        <end position="21"/>
    </location>
</feature>
<feature type="coiled-coil region" evidence="12">
    <location>
        <begin position="222"/>
        <end position="252"/>
    </location>
</feature>
<evidence type="ECO:0000256" key="7">
    <source>
        <dbReference type="ARBA" id="ARBA00022806"/>
    </source>
</evidence>
<evidence type="ECO:0000259" key="14">
    <source>
        <dbReference type="PROSITE" id="PS50089"/>
    </source>
</evidence>
<dbReference type="Pfam" id="PF13923">
    <property type="entry name" value="zf-C3HC4_2"/>
    <property type="match status" value="1"/>
</dbReference>
<accession>A0A6A6D3U1</accession>
<gene>
    <name evidence="17" type="ORF">M409DRAFT_62523</name>
</gene>
<name>A0A6A6D3U1_ZASCE</name>
<dbReference type="GO" id="GO:0006281">
    <property type="term" value="P:DNA repair"/>
    <property type="evidence" value="ECO:0007669"/>
    <property type="project" value="TreeGrafter"/>
</dbReference>
<feature type="domain" description="Helicase ATP-binding" evidence="15">
    <location>
        <begin position="365"/>
        <end position="540"/>
    </location>
</feature>
<dbReference type="OrthoDB" id="448448at2759"/>
<protein>
    <recommendedName>
        <fullName evidence="19">SNF2 family DNA-dependent ATPase domain-containing protein</fullName>
    </recommendedName>
</protein>
<dbReference type="GO" id="GO:0005524">
    <property type="term" value="F:ATP binding"/>
    <property type="evidence" value="ECO:0007669"/>
    <property type="project" value="UniProtKB-KW"/>
</dbReference>
<evidence type="ECO:0000256" key="12">
    <source>
        <dbReference type="SAM" id="Coils"/>
    </source>
</evidence>
<evidence type="ECO:0000256" key="9">
    <source>
        <dbReference type="ARBA" id="ARBA00022840"/>
    </source>
</evidence>
<dbReference type="GO" id="GO:0004386">
    <property type="term" value="F:helicase activity"/>
    <property type="evidence" value="ECO:0007669"/>
    <property type="project" value="UniProtKB-KW"/>
</dbReference>
<keyword evidence="8" id="KW-0862">Zinc</keyword>
<evidence type="ECO:0000256" key="3">
    <source>
        <dbReference type="ARBA" id="ARBA00022723"/>
    </source>
</evidence>
<dbReference type="EMBL" id="ML993580">
    <property type="protein sequence ID" value="KAF2172852.1"/>
    <property type="molecule type" value="Genomic_DNA"/>
</dbReference>
<feature type="domain" description="Helicase C-terminal" evidence="16">
    <location>
        <begin position="765"/>
        <end position="918"/>
    </location>
</feature>
<dbReference type="PANTHER" id="PTHR45626">
    <property type="entry name" value="TRANSCRIPTION TERMINATION FACTOR 2-RELATED"/>
    <property type="match status" value="1"/>
</dbReference>